<dbReference type="AlphaFoldDB" id="A0ABC8SVE8"/>
<feature type="region of interest" description="Disordered" evidence="1">
    <location>
        <begin position="194"/>
        <end position="225"/>
    </location>
</feature>
<keyword evidence="3" id="KW-1185">Reference proteome</keyword>
<evidence type="ECO:0000313" key="3">
    <source>
        <dbReference type="Proteomes" id="UP001642360"/>
    </source>
</evidence>
<feature type="compositionally biased region" description="Basic residues" evidence="1">
    <location>
        <begin position="216"/>
        <end position="225"/>
    </location>
</feature>
<sequence>MMRKMTSKPGVVGAIGSPKPKQIGGRRGGATRGNAGHAKRHNEGGIHGTGKAVRGVVGGTHDVGNAVRGEEKDVYDTGGHTVRSQEGAHSMGNEIDDTIMGYSGNEASDAIMGWSGNLVDPLVMGVSTNIRKRGDTSWMSGDANCELDDASCMLGSARGVLSRANYVPGGLCTTNGALGNGPCCKLGAGRGGPNEGKIDLGTETPLSEEPRANGRGYRKKPSIAF</sequence>
<gene>
    <name evidence="2" type="ORF">ILEXP_LOCUS28593</name>
</gene>
<organism evidence="2 3">
    <name type="scientific">Ilex paraguariensis</name>
    <name type="common">yerba mate</name>
    <dbReference type="NCBI Taxonomy" id="185542"/>
    <lineage>
        <taxon>Eukaryota</taxon>
        <taxon>Viridiplantae</taxon>
        <taxon>Streptophyta</taxon>
        <taxon>Embryophyta</taxon>
        <taxon>Tracheophyta</taxon>
        <taxon>Spermatophyta</taxon>
        <taxon>Magnoliopsida</taxon>
        <taxon>eudicotyledons</taxon>
        <taxon>Gunneridae</taxon>
        <taxon>Pentapetalae</taxon>
        <taxon>asterids</taxon>
        <taxon>campanulids</taxon>
        <taxon>Aquifoliales</taxon>
        <taxon>Aquifoliaceae</taxon>
        <taxon>Ilex</taxon>
    </lineage>
</organism>
<proteinExistence type="predicted"/>
<protein>
    <submittedName>
        <fullName evidence="2">Uncharacterized protein</fullName>
    </submittedName>
</protein>
<evidence type="ECO:0000256" key="1">
    <source>
        <dbReference type="SAM" id="MobiDB-lite"/>
    </source>
</evidence>
<dbReference type="Proteomes" id="UP001642360">
    <property type="component" value="Unassembled WGS sequence"/>
</dbReference>
<name>A0ABC8SVE8_9AQUA</name>
<comment type="caution">
    <text evidence="2">The sequence shown here is derived from an EMBL/GenBank/DDBJ whole genome shotgun (WGS) entry which is preliminary data.</text>
</comment>
<dbReference type="EMBL" id="CAUOFW020003420">
    <property type="protein sequence ID" value="CAK9159881.1"/>
    <property type="molecule type" value="Genomic_DNA"/>
</dbReference>
<feature type="region of interest" description="Disordered" evidence="1">
    <location>
        <begin position="1"/>
        <end position="52"/>
    </location>
</feature>
<evidence type="ECO:0000313" key="2">
    <source>
        <dbReference type="EMBL" id="CAK9159881.1"/>
    </source>
</evidence>
<accession>A0ABC8SVE8</accession>
<reference evidence="2 3" key="1">
    <citation type="submission" date="2024-02" db="EMBL/GenBank/DDBJ databases">
        <authorList>
            <person name="Vignale AGUSTIN F."/>
            <person name="Sosa J E."/>
            <person name="Modenutti C."/>
        </authorList>
    </citation>
    <scope>NUCLEOTIDE SEQUENCE [LARGE SCALE GENOMIC DNA]</scope>
</reference>